<evidence type="ECO:0000313" key="3">
    <source>
        <dbReference type="EMBL" id="MDG3584644.1"/>
    </source>
</evidence>
<dbReference type="RefSeq" id="WP_277898402.1">
    <property type="nucleotide sequence ID" value="NZ_JAPMUA010000001.1"/>
</dbReference>
<reference evidence="3" key="1">
    <citation type="submission" date="2022-11" db="EMBL/GenBank/DDBJ databases">
        <title>High-quality draft genome sequence of Galbibacter sp. strain CMA-7.</title>
        <authorList>
            <person name="Wei L."/>
            <person name="Dong C."/>
            <person name="Shao Z."/>
        </authorList>
    </citation>
    <scope>NUCLEOTIDE SEQUENCE</scope>
    <source>
        <strain evidence="3">CMA-7</strain>
    </source>
</reference>
<name>A0ABT6FMZ9_9FLAO</name>
<keyword evidence="4" id="KW-1185">Reference proteome</keyword>
<protein>
    <submittedName>
        <fullName evidence="3">Sugar phosphate isomerase/epimerase</fullName>
    </submittedName>
</protein>
<dbReference type="GO" id="GO:0016853">
    <property type="term" value="F:isomerase activity"/>
    <property type="evidence" value="ECO:0007669"/>
    <property type="project" value="UniProtKB-KW"/>
</dbReference>
<dbReference type="InterPro" id="IPR013022">
    <property type="entry name" value="Xyl_isomerase-like_TIM-brl"/>
</dbReference>
<evidence type="ECO:0000313" key="4">
    <source>
        <dbReference type="Proteomes" id="UP001153642"/>
    </source>
</evidence>
<keyword evidence="1" id="KW-0732">Signal</keyword>
<accession>A0ABT6FMZ9</accession>
<keyword evidence="3" id="KW-0413">Isomerase</keyword>
<dbReference type="EMBL" id="JAPMUA010000001">
    <property type="protein sequence ID" value="MDG3584644.1"/>
    <property type="molecule type" value="Genomic_DNA"/>
</dbReference>
<feature type="domain" description="Xylose isomerase-like TIM barrel" evidence="2">
    <location>
        <begin position="58"/>
        <end position="276"/>
    </location>
</feature>
<dbReference type="PANTHER" id="PTHR12110">
    <property type="entry name" value="HYDROXYPYRUVATE ISOMERASE"/>
    <property type="match status" value="1"/>
</dbReference>
<sequence length="290" mass="33394">MNRRNFVKQTGLLTAGAMALSHTNLMAHVLNSRSINPFGVQLYSVRDVLPKDPKMVMRQLAKMGYRQFESYSGPEGFLWGLSPKEMRSFLNDIGVNMVSTHFNYMEVANKPDKLKKNIEMAQEAGLKYLLCPYIGAQKTWDDWKRIAEQLNKVGEQVNESGLKFGYHNHDYSFKPLEGELPQDYLIENTDPEFVMFELDLCWIDVAGVDTALHLQKYGNRYELCHIKDYTIINGKPHQNDLGQGNVDIKKTLKAALESNIRYFIVEQEEYPKTSLESLAYDATYMKELQL</sequence>
<dbReference type="InterPro" id="IPR036237">
    <property type="entry name" value="Xyl_isomerase-like_sf"/>
</dbReference>
<comment type="caution">
    <text evidence="3">The sequence shown here is derived from an EMBL/GenBank/DDBJ whole genome shotgun (WGS) entry which is preliminary data.</text>
</comment>
<dbReference type="Gene3D" id="3.20.20.150">
    <property type="entry name" value="Divalent-metal-dependent TIM barrel enzymes"/>
    <property type="match status" value="1"/>
</dbReference>
<organism evidence="3 4">
    <name type="scientific">Galbibacter pacificus</name>
    <dbReference type="NCBI Taxonomy" id="2996052"/>
    <lineage>
        <taxon>Bacteria</taxon>
        <taxon>Pseudomonadati</taxon>
        <taxon>Bacteroidota</taxon>
        <taxon>Flavobacteriia</taxon>
        <taxon>Flavobacteriales</taxon>
        <taxon>Flavobacteriaceae</taxon>
        <taxon>Galbibacter</taxon>
    </lineage>
</organism>
<dbReference type="Pfam" id="PF01261">
    <property type="entry name" value="AP_endonuc_2"/>
    <property type="match status" value="1"/>
</dbReference>
<dbReference type="InterPro" id="IPR050312">
    <property type="entry name" value="IolE/XylAMocC-like"/>
</dbReference>
<evidence type="ECO:0000259" key="2">
    <source>
        <dbReference type="Pfam" id="PF01261"/>
    </source>
</evidence>
<dbReference type="SUPFAM" id="SSF51658">
    <property type="entry name" value="Xylose isomerase-like"/>
    <property type="match status" value="1"/>
</dbReference>
<dbReference type="PANTHER" id="PTHR12110:SF41">
    <property type="entry name" value="INOSOSE DEHYDRATASE"/>
    <property type="match status" value="1"/>
</dbReference>
<gene>
    <name evidence="3" type="ORF">OSR52_02105</name>
</gene>
<evidence type="ECO:0000256" key="1">
    <source>
        <dbReference type="SAM" id="SignalP"/>
    </source>
</evidence>
<feature type="chain" id="PRO_5047295313" evidence="1">
    <location>
        <begin position="28"/>
        <end position="290"/>
    </location>
</feature>
<dbReference type="Proteomes" id="UP001153642">
    <property type="component" value="Unassembled WGS sequence"/>
</dbReference>
<proteinExistence type="predicted"/>
<feature type="signal peptide" evidence="1">
    <location>
        <begin position="1"/>
        <end position="27"/>
    </location>
</feature>